<dbReference type="SUPFAM" id="SSF56024">
    <property type="entry name" value="Phospholipase D/nuclease"/>
    <property type="match status" value="2"/>
</dbReference>
<evidence type="ECO:0000256" key="4">
    <source>
        <dbReference type="ARBA" id="ARBA00022763"/>
    </source>
</evidence>
<evidence type="ECO:0000256" key="2">
    <source>
        <dbReference type="ARBA" id="ARBA00010205"/>
    </source>
</evidence>
<feature type="non-terminal residue" evidence="10">
    <location>
        <position position="557"/>
    </location>
</feature>
<dbReference type="Pfam" id="PF02809">
    <property type="entry name" value="UIM"/>
    <property type="match status" value="2"/>
</dbReference>
<keyword evidence="3" id="KW-0540">Nuclease</keyword>
<dbReference type="PANTHER" id="PTHR12415">
    <property type="entry name" value="TYROSYL-DNA PHOSPHODIESTERASE 1"/>
    <property type="match status" value="1"/>
</dbReference>
<dbReference type="CDD" id="cd09122">
    <property type="entry name" value="PLDc_Tdp1_1"/>
    <property type="match status" value="1"/>
</dbReference>
<keyword evidence="4" id="KW-0227">DNA damage</keyword>
<proteinExistence type="inferred from homology"/>
<dbReference type="EMBL" id="JBBXMP010000107">
    <property type="protein sequence ID" value="KAL0062371.1"/>
    <property type="molecule type" value="Genomic_DNA"/>
</dbReference>
<keyword evidence="7" id="KW-0234">DNA repair</keyword>
<dbReference type="Gene3D" id="3.30.870.10">
    <property type="entry name" value="Endonuclease Chain A"/>
    <property type="match status" value="2"/>
</dbReference>
<comment type="similarity">
    <text evidence="2">Belongs to the tyrosyl-DNA phosphodiesterase family.</text>
</comment>
<comment type="subcellular location">
    <subcellularLocation>
        <location evidence="1">Nucleus</location>
    </subcellularLocation>
</comment>
<feature type="region of interest" description="Disordered" evidence="9">
    <location>
        <begin position="40"/>
        <end position="176"/>
    </location>
</feature>
<dbReference type="PANTHER" id="PTHR12415:SF0">
    <property type="entry name" value="TYROSYL-DNA PHOSPHODIESTERASE 1"/>
    <property type="match status" value="1"/>
</dbReference>
<dbReference type="PROSITE" id="PS50330">
    <property type="entry name" value="UIM"/>
    <property type="match status" value="2"/>
</dbReference>
<keyword evidence="11" id="KW-1185">Reference proteome</keyword>
<comment type="caution">
    <text evidence="10">The sequence shown here is derived from an EMBL/GenBank/DDBJ whole genome shotgun (WGS) entry which is preliminary data.</text>
</comment>
<evidence type="ECO:0000256" key="1">
    <source>
        <dbReference type="ARBA" id="ARBA00004123"/>
    </source>
</evidence>
<organism evidence="10 11">
    <name type="scientific">Marasmius tenuissimus</name>
    <dbReference type="NCBI Taxonomy" id="585030"/>
    <lineage>
        <taxon>Eukaryota</taxon>
        <taxon>Fungi</taxon>
        <taxon>Dikarya</taxon>
        <taxon>Basidiomycota</taxon>
        <taxon>Agaricomycotina</taxon>
        <taxon>Agaricomycetes</taxon>
        <taxon>Agaricomycetidae</taxon>
        <taxon>Agaricales</taxon>
        <taxon>Marasmiineae</taxon>
        <taxon>Marasmiaceae</taxon>
        <taxon>Marasmius</taxon>
    </lineage>
</organism>
<gene>
    <name evidence="10" type="ORF">AAF712_010782</name>
</gene>
<evidence type="ECO:0000313" key="11">
    <source>
        <dbReference type="Proteomes" id="UP001437256"/>
    </source>
</evidence>
<name>A0ABR2ZMW0_9AGAR</name>
<evidence type="ECO:0008006" key="12">
    <source>
        <dbReference type="Google" id="ProtNLM"/>
    </source>
</evidence>
<dbReference type="Proteomes" id="UP001437256">
    <property type="component" value="Unassembled WGS sequence"/>
</dbReference>
<accession>A0ABR2ZMW0</accession>
<keyword evidence="6" id="KW-0269">Exonuclease</keyword>
<evidence type="ECO:0000256" key="3">
    <source>
        <dbReference type="ARBA" id="ARBA00022722"/>
    </source>
</evidence>
<keyword evidence="8" id="KW-0539">Nucleus</keyword>
<feature type="compositionally biased region" description="Polar residues" evidence="9">
    <location>
        <begin position="146"/>
        <end position="168"/>
    </location>
</feature>
<evidence type="ECO:0000256" key="9">
    <source>
        <dbReference type="SAM" id="MobiDB-lite"/>
    </source>
</evidence>
<evidence type="ECO:0000256" key="7">
    <source>
        <dbReference type="ARBA" id="ARBA00023204"/>
    </source>
</evidence>
<dbReference type="InterPro" id="IPR010347">
    <property type="entry name" value="Tdp1"/>
</dbReference>
<protein>
    <recommendedName>
        <fullName evidence="12">Tyrosyl-DNA phosphodiesterase</fullName>
    </recommendedName>
</protein>
<sequence length="557" mass="62091">MNFDDDTDLSRAIALSLQESGKPIVHSIDDDDDDEELRRVLEASKAEAENAQVPSSSSQSPATSPPPLPTAAAPSTDRVIHSATTKSFLSERAQMERERLKRARKAKGLPEESDEDTKGKSNGVYEDSDDEDEAKMLEPPNKRQRVSSSGNHHTQTNTPYSSNATPGSSKGGELFWNGELRPTATAGVEPRKDGKRTFRLSEILGDVGVAFVSTGLSMLKDHQKTDMSFAIISTFALDLPWIYQLFERGVPVILVGQPEQDGKAGMHNVLPDWIKTVPFLKGGYGCMHMKFMLIFYKTGRLRVAVTTANLNPFDWRDIENAAWVQDIPPLRSPSAFDKKATTQFQYVMKRVLDNVNVRPALATMLKQGHPNLPIKSTEDICTRWDWSKVRVHLIPSIAGRHEGWPNVILNGHTRLMKAVLELGLRTGKGMSAKTLQVEYQGSSIGGYSTQWLNEWFWSARGESPQDWLDEPRRKREKLPYPSGLQILFPSKETVHSSQYGERGGGTNFCTRKQWEGTNFPRHLFHDSRSRAGPTLMHTKTIVATFVDKPSTSKGGAS</sequence>
<evidence type="ECO:0000256" key="5">
    <source>
        <dbReference type="ARBA" id="ARBA00022801"/>
    </source>
</evidence>
<evidence type="ECO:0000256" key="6">
    <source>
        <dbReference type="ARBA" id="ARBA00022839"/>
    </source>
</evidence>
<evidence type="ECO:0000313" key="10">
    <source>
        <dbReference type="EMBL" id="KAL0062371.1"/>
    </source>
</evidence>
<reference evidence="10 11" key="1">
    <citation type="submission" date="2024-05" db="EMBL/GenBank/DDBJ databases">
        <title>A draft genome resource for the thread blight pathogen Marasmius tenuissimus strain MS-2.</title>
        <authorList>
            <person name="Yulfo-Soto G.E."/>
            <person name="Baruah I.K."/>
            <person name="Amoako-Attah I."/>
            <person name="Bukari Y."/>
            <person name="Meinhardt L.W."/>
            <person name="Bailey B.A."/>
            <person name="Cohen S.P."/>
        </authorList>
    </citation>
    <scope>NUCLEOTIDE SEQUENCE [LARGE SCALE GENOMIC DNA]</scope>
    <source>
        <strain evidence="10 11">MS-2</strain>
    </source>
</reference>
<keyword evidence="5" id="KW-0378">Hydrolase</keyword>
<dbReference type="Pfam" id="PF06087">
    <property type="entry name" value="Tyr-DNA_phospho"/>
    <property type="match status" value="1"/>
</dbReference>
<evidence type="ECO:0000256" key="8">
    <source>
        <dbReference type="ARBA" id="ARBA00023242"/>
    </source>
</evidence>
<dbReference type="InterPro" id="IPR003903">
    <property type="entry name" value="UIM_dom"/>
</dbReference>
<dbReference type="SMART" id="SM00726">
    <property type="entry name" value="UIM"/>
    <property type="match status" value="2"/>
</dbReference>